<dbReference type="SUPFAM" id="SSF161098">
    <property type="entry name" value="MetI-like"/>
    <property type="match status" value="1"/>
</dbReference>
<dbReference type="AlphaFoldDB" id="A0A841SXW6"/>
<dbReference type="PROSITE" id="PS50928">
    <property type="entry name" value="ABC_TM1"/>
    <property type="match status" value="1"/>
</dbReference>
<gene>
    <name evidence="10" type="ORF">H7B67_11215</name>
</gene>
<keyword evidence="5 8" id="KW-0812">Transmembrane</keyword>
<dbReference type="InterPro" id="IPR035906">
    <property type="entry name" value="MetI-like_sf"/>
</dbReference>
<accession>A0A841SXW6</accession>
<comment type="caution">
    <text evidence="10">The sequence shown here is derived from an EMBL/GenBank/DDBJ whole genome shotgun (WGS) entry which is preliminary data.</text>
</comment>
<protein>
    <submittedName>
        <fullName evidence="10">ABC transporter permease subunit</fullName>
    </submittedName>
</protein>
<sequence length="340" mass="37616">MDSRRRLRLERRRLLRAPKGCVLVISKKKRYRLRGRLWVLGLVPFAVMVLAFQLAPVWSMLSGSFRSDADSRWTWHNYYTALNSPFYLKAIENSLLISAYSSLIGIVVGLVCAYSVTRFAPTVRDRILMLSNMTSNFAGVPLAFAYIILLGSNGVFTLLFREWGWNVFDGFDLYSWTGLTLVYVYFQVPLSLLLLYPSFYGIREQWKEAASMLGASSWQFWRSIGVPILAPAIFGTLGILFANAMGAYATAYALVGGNYNLLAIRIGSIVSGDVTNQPNLGSALAVLLACTTLLAVSLNAWMTKRSARYLTGAAKAPPRKGFVRQRGTGVALAEAKEGTG</sequence>
<dbReference type="Pfam" id="PF00528">
    <property type="entry name" value="BPD_transp_1"/>
    <property type="match status" value="1"/>
</dbReference>
<evidence type="ECO:0000256" key="1">
    <source>
        <dbReference type="ARBA" id="ARBA00004651"/>
    </source>
</evidence>
<evidence type="ECO:0000256" key="2">
    <source>
        <dbReference type="ARBA" id="ARBA00007069"/>
    </source>
</evidence>
<keyword evidence="6 8" id="KW-1133">Transmembrane helix</keyword>
<evidence type="ECO:0000313" key="10">
    <source>
        <dbReference type="EMBL" id="MBB6634680.1"/>
    </source>
</evidence>
<comment type="subcellular location">
    <subcellularLocation>
        <location evidence="1 8">Cell membrane</location>
        <topology evidence="1 8">Multi-pass membrane protein</topology>
    </subcellularLocation>
</comment>
<dbReference type="InterPro" id="IPR000515">
    <property type="entry name" value="MetI-like"/>
</dbReference>
<dbReference type="EMBL" id="JACJVQ010000007">
    <property type="protein sequence ID" value="MBB6634680.1"/>
    <property type="molecule type" value="Genomic_DNA"/>
</dbReference>
<comment type="similarity">
    <text evidence="2">Belongs to the binding-protein-dependent transport system permease family. CysTW subfamily.</text>
</comment>
<dbReference type="Gene3D" id="1.10.3720.10">
    <property type="entry name" value="MetI-like"/>
    <property type="match status" value="1"/>
</dbReference>
<evidence type="ECO:0000256" key="5">
    <source>
        <dbReference type="ARBA" id="ARBA00022692"/>
    </source>
</evidence>
<proteinExistence type="inferred from homology"/>
<feature type="transmembrane region" description="Helical" evidence="8">
    <location>
        <begin position="95"/>
        <end position="116"/>
    </location>
</feature>
<evidence type="ECO:0000259" key="9">
    <source>
        <dbReference type="PROSITE" id="PS50928"/>
    </source>
</evidence>
<feature type="transmembrane region" description="Helical" evidence="8">
    <location>
        <begin position="37"/>
        <end position="58"/>
    </location>
</feature>
<evidence type="ECO:0000256" key="8">
    <source>
        <dbReference type="RuleBase" id="RU363032"/>
    </source>
</evidence>
<name>A0A841SXW6_9BACL</name>
<dbReference type="PANTHER" id="PTHR42929">
    <property type="entry name" value="INNER MEMBRANE ABC TRANSPORTER PERMEASE PROTEIN YDCU-RELATED-RELATED"/>
    <property type="match status" value="1"/>
</dbReference>
<evidence type="ECO:0000256" key="6">
    <source>
        <dbReference type="ARBA" id="ARBA00022989"/>
    </source>
</evidence>
<keyword evidence="11" id="KW-1185">Reference proteome</keyword>
<keyword evidence="7 8" id="KW-0472">Membrane</keyword>
<dbReference type="GO" id="GO:0055085">
    <property type="term" value="P:transmembrane transport"/>
    <property type="evidence" value="ECO:0007669"/>
    <property type="project" value="InterPro"/>
</dbReference>
<feature type="transmembrane region" description="Helical" evidence="8">
    <location>
        <begin position="220"/>
        <end position="242"/>
    </location>
</feature>
<evidence type="ECO:0000256" key="7">
    <source>
        <dbReference type="ARBA" id="ARBA00023136"/>
    </source>
</evidence>
<feature type="transmembrane region" description="Helical" evidence="8">
    <location>
        <begin position="180"/>
        <end position="199"/>
    </location>
</feature>
<evidence type="ECO:0000256" key="4">
    <source>
        <dbReference type="ARBA" id="ARBA00022475"/>
    </source>
</evidence>
<feature type="domain" description="ABC transmembrane type-1" evidence="9">
    <location>
        <begin position="91"/>
        <end position="299"/>
    </location>
</feature>
<reference evidence="10 11" key="1">
    <citation type="submission" date="2020-08" db="EMBL/GenBank/DDBJ databases">
        <title>Cohnella phylogeny.</title>
        <authorList>
            <person name="Dunlap C."/>
        </authorList>
    </citation>
    <scope>NUCLEOTIDE SEQUENCE [LARGE SCALE GENOMIC DNA]</scope>
    <source>
        <strain evidence="10 11">DSM 25241</strain>
    </source>
</reference>
<dbReference type="CDD" id="cd06261">
    <property type="entry name" value="TM_PBP2"/>
    <property type="match status" value="1"/>
</dbReference>
<dbReference type="PANTHER" id="PTHR42929:SF1">
    <property type="entry name" value="INNER MEMBRANE ABC TRANSPORTER PERMEASE PROTEIN YDCU-RELATED"/>
    <property type="match status" value="1"/>
</dbReference>
<evidence type="ECO:0000313" key="11">
    <source>
        <dbReference type="Proteomes" id="UP000535838"/>
    </source>
</evidence>
<feature type="transmembrane region" description="Helical" evidence="8">
    <location>
        <begin position="137"/>
        <end position="160"/>
    </location>
</feature>
<organism evidence="10 11">
    <name type="scientific">Cohnella thailandensis</name>
    <dbReference type="NCBI Taxonomy" id="557557"/>
    <lineage>
        <taxon>Bacteria</taxon>
        <taxon>Bacillati</taxon>
        <taxon>Bacillota</taxon>
        <taxon>Bacilli</taxon>
        <taxon>Bacillales</taxon>
        <taxon>Paenibacillaceae</taxon>
        <taxon>Cohnella</taxon>
    </lineage>
</organism>
<keyword evidence="3 8" id="KW-0813">Transport</keyword>
<dbReference type="GO" id="GO:0005886">
    <property type="term" value="C:plasma membrane"/>
    <property type="evidence" value="ECO:0007669"/>
    <property type="project" value="UniProtKB-SubCell"/>
</dbReference>
<dbReference type="Proteomes" id="UP000535838">
    <property type="component" value="Unassembled WGS sequence"/>
</dbReference>
<keyword evidence="4" id="KW-1003">Cell membrane</keyword>
<feature type="transmembrane region" description="Helical" evidence="8">
    <location>
        <begin position="280"/>
        <end position="301"/>
    </location>
</feature>
<evidence type="ECO:0000256" key="3">
    <source>
        <dbReference type="ARBA" id="ARBA00022448"/>
    </source>
</evidence>